<sequence length="87" mass="10017">MAPSDGVDKACRRQYPKSCSRVPKRLLSAYPMKCNLRLAPPTSHFIWNSYAHPTNPLPFHRQIKEIANLSFVDVSKRFHQSVDKTFS</sequence>
<evidence type="ECO:0000313" key="1">
    <source>
        <dbReference type="EMBL" id="KAK3800402.1"/>
    </source>
</evidence>
<keyword evidence="2" id="KW-1185">Reference proteome</keyword>
<name>A0AAE1EB06_9GAST</name>
<gene>
    <name evidence="1" type="ORF">RRG08_052785</name>
</gene>
<organism evidence="1 2">
    <name type="scientific">Elysia crispata</name>
    <name type="common">lettuce slug</name>
    <dbReference type="NCBI Taxonomy" id="231223"/>
    <lineage>
        <taxon>Eukaryota</taxon>
        <taxon>Metazoa</taxon>
        <taxon>Spiralia</taxon>
        <taxon>Lophotrochozoa</taxon>
        <taxon>Mollusca</taxon>
        <taxon>Gastropoda</taxon>
        <taxon>Heterobranchia</taxon>
        <taxon>Euthyneura</taxon>
        <taxon>Panpulmonata</taxon>
        <taxon>Sacoglossa</taxon>
        <taxon>Placobranchoidea</taxon>
        <taxon>Plakobranchidae</taxon>
        <taxon>Elysia</taxon>
    </lineage>
</organism>
<dbReference type="EMBL" id="JAWDGP010000459">
    <property type="protein sequence ID" value="KAK3800402.1"/>
    <property type="molecule type" value="Genomic_DNA"/>
</dbReference>
<reference evidence="1" key="1">
    <citation type="journal article" date="2023" name="G3 (Bethesda)">
        <title>A reference genome for the long-term kleptoplast-retaining sea slug Elysia crispata morphotype clarki.</title>
        <authorList>
            <person name="Eastman K.E."/>
            <person name="Pendleton A.L."/>
            <person name="Shaikh M.A."/>
            <person name="Suttiyut T."/>
            <person name="Ogas R."/>
            <person name="Tomko P."/>
            <person name="Gavelis G."/>
            <person name="Widhalm J.R."/>
            <person name="Wisecaver J.H."/>
        </authorList>
    </citation>
    <scope>NUCLEOTIDE SEQUENCE</scope>
    <source>
        <strain evidence="1">ECLA1</strain>
    </source>
</reference>
<comment type="caution">
    <text evidence="1">The sequence shown here is derived from an EMBL/GenBank/DDBJ whole genome shotgun (WGS) entry which is preliminary data.</text>
</comment>
<dbReference type="Proteomes" id="UP001283361">
    <property type="component" value="Unassembled WGS sequence"/>
</dbReference>
<evidence type="ECO:0000313" key="2">
    <source>
        <dbReference type="Proteomes" id="UP001283361"/>
    </source>
</evidence>
<proteinExistence type="predicted"/>
<accession>A0AAE1EB06</accession>
<protein>
    <submittedName>
        <fullName evidence="1">Uncharacterized protein</fullName>
    </submittedName>
</protein>
<dbReference type="AlphaFoldDB" id="A0AAE1EB06"/>